<name>A0A2T1LVQ9_9CHRO</name>
<protein>
    <recommendedName>
        <fullName evidence="3">Calcium-binding protein</fullName>
    </recommendedName>
</protein>
<dbReference type="PRINTS" id="PR00313">
    <property type="entry name" value="CABNDNGRPT"/>
</dbReference>
<dbReference type="GO" id="GO:0005509">
    <property type="term" value="F:calcium ion binding"/>
    <property type="evidence" value="ECO:0007669"/>
    <property type="project" value="InterPro"/>
</dbReference>
<reference evidence="1 2" key="1">
    <citation type="submission" date="2018-03" db="EMBL/GenBank/DDBJ databases">
        <title>The ancient ancestry and fast evolution of plastids.</title>
        <authorList>
            <person name="Moore K.R."/>
            <person name="Magnabosco C."/>
            <person name="Momper L."/>
            <person name="Gold D.A."/>
            <person name="Bosak T."/>
            <person name="Fournier G.P."/>
        </authorList>
    </citation>
    <scope>NUCLEOTIDE SEQUENCE [LARGE SCALE GENOMIC DNA]</scope>
    <source>
        <strain evidence="1 2">CCALA 016</strain>
    </source>
</reference>
<evidence type="ECO:0000313" key="2">
    <source>
        <dbReference type="Proteomes" id="UP000239001"/>
    </source>
</evidence>
<sequence length="250" mass="25826">MRKFTLIGGKGDDTYIVDADDVINEKPGEGTDTIVSSVSYVMTGNYLNNLTLTGSSVINGTGNSYNNVITGNTANNILSGGAGIDTLIGGTGNDTYIIDSTTDVITEVPGEGTDTIVSSVSYVMTDNYLNNLTLTGTSGINATGNSYDNVITGNTANNILVGGGGLDTLTGGGGSDRFRFNAKSTGIDQIEDFSLSQGDRIEVSRSGFGASSVTSFSYNSTTGDLSFNSTVFAELDAGLAFQVSQQIILI</sequence>
<dbReference type="Proteomes" id="UP000239001">
    <property type="component" value="Unassembled WGS sequence"/>
</dbReference>
<dbReference type="OrthoDB" id="427335at2"/>
<dbReference type="AlphaFoldDB" id="A0A2T1LVQ9"/>
<reference evidence="1 2" key="2">
    <citation type="submission" date="2018-03" db="EMBL/GenBank/DDBJ databases">
        <authorList>
            <person name="Keele B.F."/>
        </authorList>
    </citation>
    <scope>NUCLEOTIDE SEQUENCE [LARGE SCALE GENOMIC DNA]</scope>
    <source>
        <strain evidence="1 2">CCALA 016</strain>
    </source>
</reference>
<accession>A0A2T1LVQ9</accession>
<gene>
    <name evidence="1" type="ORF">C7H19_15455</name>
</gene>
<dbReference type="SUPFAM" id="SSF51120">
    <property type="entry name" value="beta-Roll"/>
    <property type="match status" value="2"/>
</dbReference>
<proteinExistence type="predicted"/>
<keyword evidence="2" id="KW-1185">Reference proteome</keyword>
<evidence type="ECO:0000313" key="1">
    <source>
        <dbReference type="EMBL" id="PSF35819.1"/>
    </source>
</evidence>
<dbReference type="InterPro" id="IPR011049">
    <property type="entry name" value="Serralysin-like_metalloprot_C"/>
</dbReference>
<dbReference type="Gene3D" id="2.150.10.10">
    <property type="entry name" value="Serralysin-like metalloprotease, C-terminal"/>
    <property type="match status" value="2"/>
</dbReference>
<organism evidence="1 2">
    <name type="scientific">Aphanothece hegewaldii CCALA 016</name>
    <dbReference type="NCBI Taxonomy" id="2107694"/>
    <lineage>
        <taxon>Bacteria</taxon>
        <taxon>Bacillati</taxon>
        <taxon>Cyanobacteriota</taxon>
        <taxon>Cyanophyceae</taxon>
        <taxon>Oscillatoriophycideae</taxon>
        <taxon>Chroococcales</taxon>
        <taxon>Aphanothecaceae</taxon>
        <taxon>Aphanothece</taxon>
    </lineage>
</organism>
<evidence type="ECO:0008006" key="3">
    <source>
        <dbReference type="Google" id="ProtNLM"/>
    </source>
</evidence>
<dbReference type="EMBL" id="PXOH01000017">
    <property type="protein sequence ID" value="PSF35819.1"/>
    <property type="molecule type" value="Genomic_DNA"/>
</dbReference>
<comment type="caution">
    <text evidence="1">The sequence shown here is derived from an EMBL/GenBank/DDBJ whole genome shotgun (WGS) entry which is preliminary data.</text>
</comment>
<dbReference type="Pfam" id="PF00353">
    <property type="entry name" value="HemolysinCabind"/>
    <property type="match status" value="2"/>
</dbReference>
<dbReference type="InterPro" id="IPR001343">
    <property type="entry name" value="Hemolysn_Ca-bd"/>
</dbReference>
<dbReference type="RefSeq" id="WP_106457795.1">
    <property type="nucleotide sequence ID" value="NZ_PXOH01000017.1"/>
</dbReference>